<evidence type="ECO:0000313" key="4">
    <source>
        <dbReference type="Proteomes" id="UP001210925"/>
    </source>
</evidence>
<feature type="compositionally biased region" description="Polar residues" evidence="2">
    <location>
        <begin position="444"/>
        <end position="461"/>
    </location>
</feature>
<feature type="coiled-coil region" evidence="1">
    <location>
        <begin position="58"/>
        <end position="92"/>
    </location>
</feature>
<dbReference type="Proteomes" id="UP001210925">
    <property type="component" value="Unassembled WGS sequence"/>
</dbReference>
<name>A0AAD5UJ43_9FUNG</name>
<evidence type="ECO:0000313" key="3">
    <source>
        <dbReference type="EMBL" id="KAJ3259278.1"/>
    </source>
</evidence>
<reference evidence="3" key="1">
    <citation type="submission" date="2020-05" db="EMBL/GenBank/DDBJ databases">
        <title>Phylogenomic resolution of chytrid fungi.</title>
        <authorList>
            <person name="Stajich J.E."/>
            <person name="Amses K."/>
            <person name="Simmons R."/>
            <person name="Seto K."/>
            <person name="Myers J."/>
            <person name="Bonds A."/>
            <person name="Quandt C.A."/>
            <person name="Barry K."/>
            <person name="Liu P."/>
            <person name="Grigoriev I."/>
            <person name="Longcore J.E."/>
            <person name="James T.Y."/>
        </authorList>
    </citation>
    <scope>NUCLEOTIDE SEQUENCE</scope>
    <source>
        <strain evidence="3">PLAUS21</strain>
    </source>
</reference>
<keyword evidence="1" id="KW-0175">Coiled coil</keyword>
<sequence length="509" mass="57583">MPLPTLLPYQKQPRLSVSKSFENIITGHSTAEEQVPTQGFEIPESIVADQYKRFTEIKIDQQELVENCKLKINELEIKNKQLSLILHDYDQTIQSQAKEIKVLKATLANQEYGSPAHVKVLVSTIDGLQRELHRLREQNSLLMNEDSKYKSSSFMNHARESSGERKSVNHLQFQYRSPRASPTRLNIPTSNLNDDQHSISNSPISRKSNVSPAVSPTHKTASTFSSSFNSPVLQERREFRSKNEKQENFYPASHLFNQKLPSPSQRISKYPSPKSERLGVFANMGKSMDNLDIDHQNAVYSNGSSPSRQIRHPVNSAISREFNSSSVNNQYKTATNHTKSTGISTLGYRVNHPFSNQKFGKDPGVDQDRQTLNTLHDQLNYIGLLLDQDAKDIAQAKPRAASPSLSDNFQTTSTYKNRTIPSSHSVPDLKYRKGSSSFEHRTSILKQPSTIKSPKTATVRINPSPVEEKWATSTTSSPSPTKSMLIQERDLLEQELLEQYERMRKMNGI</sequence>
<feature type="compositionally biased region" description="Low complexity" evidence="2">
    <location>
        <begin position="472"/>
        <end position="481"/>
    </location>
</feature>
<feature type="region of interest" description="Disordered" evidence="2">
    <location>
        <begin position="397"/>
        <end position="485"/>
    </location>
</feature>
<feature type="compositionally biased region" description="Polar residues" evidence="2">
    <location>
        <begin position="255"/>
        <end position="267"/>
    </location>
</feature>
<organism evidence="3 4">
    <name type="scientific">Boothiomyces macroporosus</name>
    <dbReference type="NCBI Taxonomy" id="261099"/>
    <lineage>
        <taxon>Eukaryota</taxon>
        <taxon>Fungi</taxon>
        <taxon>Fungi incertae sedis</taxon>
        <taxon>Chytridiomycota</taxon>
        <taxon>Chytridiomycota incertae sedis</taxon>
        <taxon>Chytridiomycetes</taxon>
        <taxon>Rhizophydiales</taxon>
        <taxon>Terramycetaceae</taxon>
        <taxon>Boothiomyces</taxon>
    </lineage>
</organism>
<keyword evidence="4" id="KW-1185">Reference proteome</keyword>
<feature type="compositionally biased region" description="Polar residues" evidence="2">
    <location>
        <begin position="183"/>
        <end position="232"/>
    </location>
</feature>
<evidence type="ECO:0000256" key="2">
    <source>
        <dbReference type="SAM" id="MobiDB-lite"/>
    </source>
</evidence>
<evidence type="ECO:0000256" key="1">
    <source>
        <dbReference type="SAM" id="Coils"/>
    </source>
</evidence>
<gene>
    <name evidence="3" type="ORF">HK103_002476</name>
</gene>
<feature type="coiled-coil region" evidence="1">
    <location>
        <begin position="118"/>
        <end position="145"/>
    </location>
</feature>
<feature type="compositionally biased region" description="Basic and acidic residues" evidence="2">
    <location>
        <begin position="234"/>
        <end position="247"/>
    </location>
</feature>
<feature type="compositionally biased region" description="Basic and acidic residues" evidence="2">
    <location>
        <begin position="157"/>
        <end position="167"/>
    </location>
</feature>
<protein>
    <submittedName>
        <fullName evidence="3">Uncharacterized protein</fullName>
    </submittedName>
</protein>
<dbReference type="EMBL" id="JADGKB010000019">
    <property type="protein sequence ID" value="KAJ3259278.1"/>
    <property type="molecule type" value="Genomic_DNA"/>
</dbReference>
<dbReference type="AlphaFoldDB" id="A0AAD5UJ43"/>
<accession>A0AAD5UJ43</accession>
<feature type="compositionally biased region" description="Polar residues" evidence="2">
    <location>
        <begin position="403"/>
        <end position="425"/>
    </location>
</feature>
<comment type="caution">
    <text evidence="3">The sequence shown here is derived from an EMBL/GenBank/DDBJ whole genome shotgun (WGS) entry which is preliminary data.</text>
</comment>
<feature type="region of interest" description="Disordered" evidence="2">
    <location>
        <begin position="147"/>
        <end position="272"/>
    </location>
</feature>
<proteinExistence type="predicted"/>